<protein>
    <recommendedName>
        <fullName evidence="3">Copper resistance protein D domain-containing protein</fullName>
    </recommendedName>
</protein>
<organism evidence="2">
    <name type="scientific">hydrothermal vent metagenome</name>
    <dbReference type="NCBI Taxonomy" id="652676"/>
    <lineage>
        <taxon>unclassified sequences</taxon>
        <taxon>metagenomes</taxon>
        <taxon>ecological metagenomes</taxon>
    </lineage>
</organism>
<accession>A0A1W1CMH5</accession>
<proteinExistence type="predicted"/>
<name>A0A1W1CMH5_9ZZZZ</name>
<dbReference type="AlphaFoldDB" id="A0A1W1CMH5"/>
<keyword evidence="1" id="KW-0472">Membrane</keyword>
<keyword evidence="1" id="KW-0812">Transmembrane</keyword>
<feature type="transmembrane region" description="Helical" evidence="1">
    <location>
        <begin position="49"/>
        <end position="70"/>
    </location>
</feature>
<feature type="transmembrane region" description="Helical" evidence="1">
    <location>
        <begin position="120"/>
        <end position="138"/>
    </location>
</feature>
<sequence>MLFIIIKTIHLFAVFIYGGFLITDNLFLNKMPRNLNEEEHKKARESFMMFVRKVVPPSLIVAVLTGLYLITQIFGSIGEDGMTTFQMMLSLKAFLGIWLGIRGFNQVYLKIQPLVFKSHVLPFTFVITIIFLSQFMHLGL</sequence>
<keyword evidence="1" id="KW-1133">Transmembrane helix</keyword>
<evidence type="ECO:0000313" key="2">
    <source>
        <dbReference type="EMBL" id="SFV66974.1"/>
    </source>
</evidence>
<feature type="transmembrane region" description="Helical" evidence="1">
    <location>
        <begin position="82"/>
        <end position="99"/>
    </location>
</feature>
<dbReference type="EMBL" id="FPHE01000160">
    <property type="protein sequence ID" value="SFV66974.1"/>
    <property type="molecule type" value="Genomic_DNA"/>
</dbReference>
<gene>
    <name evidence="2" type="ORF">MNB_SV-12-1474</name>
</gene>
<evidence type="ECO:0008006" key="3">
    <source>
        <dbReference type="Google" id="ProtNLM"/>
    </source>
</evidence>
<feature type="transmembrane region" description="Helical" evidence="1">
    <location>
        <begin position="6"/>
        <end position="28"/>
    </location>
</feature>
<reference evidence="2" key="1">
    <citation type="submission" date="2016-10" db="EMBL/GenBank/DDBJ databases">
        <authorList>
            <person name="de Groot N.N."/>
        </authorList>
    </citation>
    <scope>NUCLEOTIDE SEQUENCE</scope>
</reference>
<evidence type="ECO:0000256" key="1">
    <source>
        <dbReference type="SAM" id="Phobius"/>
    </source>
</evidence>